<evidence type="ECO:0000256" key="4">
    <source>
        <dbReference type="SAM" id="MobiDB-lite"/>
    </source>
</evidence>
<name>A0ABZ1ZC70_STRAQ</name>
<keyword evidence="1" id="KW-0436">Ligase</keyword>
<protein>
    <recommendedName>
        <fullName evidence="7">Cysteinyl-tRNA synthetase</fullName>
    </recommendedName>
</protein>
<sequence length="458" mass="49018">MEGLLTMSGGGGFDVNARHGLLVLMGSGETSPTMVTLHREVTAHLSRAADAVILETPYGFQVNRDDISTRAREYFRRSVSLATAVAPDAEIDGPSGEGGADKVRDRVRRAEWVFAGPGSPSYALGRWNTLRLGEILRERVSRGYGVTVMASAAACTVGFAALPVYEIYKAGHPPEWLPGLDLMSTLGLRVAVIPHYDNTEGGTHDTRFCYLGEPRLIALEERLPDDSAVLGIDEHTAVIVDLDTSLVRVWGRGTMTIRRKGISTPVFGGTTLPLEQLRGLVRGTPSAAVPPSRRSPEDAGDAAHRSGDDAATLQEAVAAAELRFSAAQKARDAAKMADVAVELESVIAAWSADMEEDQGGEWARTVLHGMIRRLAGAAGRGLCEPERTLGRIVTPLLELRTRLRTEGAYELADVVREAVAAGGVQVRDSAQGSEWRWEGEGEGEGEVDGQQAGSRAET</sequence>
<evidence type="ECO:0000256" key="2">
    <source>
        <dbReference type="ARBA" id="ARBA00022741"/>
    </source>
</evidence>
<evidence type="ECO:0008006" key="7">
    <source>
        <dbReference type="Google" id="ProtNLM"/>
    </source>
</evidence>
<proteinExistence type="predicted"/>
<evidence type="ECO:0000256" key="3">
    <source>
        <dbReference type="ARBA" id="ARBA00022840"/>
    </source>
</evidence>
<keyword evidence="6" id="KW-1185">Reference proteome</keyword>
<dbReference type="RefSeq" id="WP_329355435.1">
    <property type="nucleotide sequence ID" value="NZ_CP109490.1"/>
</dbReference>
<dbReference type="InterPro" id="IPR029062">
    <property type="entry name" value="Class_I_gatase-like"/>
</dbReference>
<evidence type="ECO:0000313" key="5">
    <source>
        <dbReference type="EMBL" id="WUX36371.1"/>
    </source>
</evidence>
<dbReference type="Proteomes" id="UP001431926">
    <property type="component" value="Chromosome"/>
</dbReference>
<dbReference type="InterPro" id="IPR009080">
    <property type="entry name" value="tRNAsynth_Ia_anticodon-bd"/>
</dbReference>
<organism evidence="5 6">
    <name type="scientific">Streptomyces anulatus</name>
    <name type="common">Streptomyces chrysomallus</name>
    <dbReference type="NCBI Taxonomy" id="1892"/>
    <lineage>
        <taxon>Bacteria</taxon>
        <taxon>Bacillati</taxon>
        <taxon>Actinomycetota</taxon>
        <taxon>Actinomycetes</taxon>
        <taxon>Kitasatosporales</taxon>
        <taxon>Streptomycetaceae</taxon>
        <taxon>Streptomyces</taxon>
    </lineage>
</organism>
<accession>A0ABZ1ZC70</accession>
<dbReference type="EMBL" id="CP109491">
    <property type="protein sequence ID" value="WUX36371.1"/>
    <property type="molecule type" value="Genomic_DNA"/>
</dbReference>
<feature type="region of interest" description="Disordered" evidence="4">
    <location>
        <begin position="284"/>
        <end position="309"/>
    </location>
</feature>
<evidence type="ECO:0000256" key="1">
    <source>
        <dbReference type="ARBA" id="ARBA00022598"/>
    </source>
</evidence>
<feature type="region of interest" description="Disordered" evidence="4">
    <location>
        <begin position="427"/>
        <end position="458"/>
    </location>
</feature>
<evidence type="ECO:0000313" key="6">
    <source>
        <dbReference type="Proteomes" id="UP001431926"/>
    </source>
</evidence>
<reference evidence="5" key="1">
    <citation type="submission" date="2022-10" db="EMBL/GenBank/DDBJ databases">
        <title>The complete genomes of actinobacterial strains from the NBC collection.</title>
        <authorList>
            <person name="Joergensen T.S."/>
            <person name="Alvarez Arevalo M."/>
            <person name="Sterndorff E.B."/>
            <person name="Faurdal D."/>
            <person name="Vuksanovic O."/>
            <person name="Mourched A.-S."/>
            <person name="Charusanti P."/>
            <person name="Shaw S."/>
            <person name="Blin K."/>
            <person name="Weber T."/>
        </authorList>
    </citation>
    <scope>NUCLEOTIDE SEQUENCE</scope>
    <source>
        <strain evidence="5">NBC_01436</strain>
    </source>
</reference>
<dbReference type="Gene3D" id="1.20.120.1910">
    <property type="entry name" value="Cysteine-tRNA ligase, C-terminal anti-codon recognition domain"/>
    <property type="match status" value="1"/>
</dbReference>
<keyword evidence="2" id="KW-0547">Nucleotide-binding</keyword>
<dbReference type="SUPFAM" id="SSF47323">
    <property type="entry name" value="Anticodon-binding domain of a subclass of class I aminoacyl-tRNA synthetases"/>
    <property type="match status" value="1"/>
</dbReference>
<keyword evidence="3" id="KW-0067">ATP-binding</keyword>
<gene>
    <name evidence="5" type="ORF">OG367_09060</name>
</gene>
<feature type="compositionally biased region" description="Basic and acidic residues" evidence="4">
    <location>
        <begin position="294"/>
        <end position="308"/>
    </location>
</feature>
<dbReference type="Gene3D" id="3.40.50.880">
    <property type="match status" value="1"/>
</dbReference>